<dbReference type="AlphaFoldDB" id="A0A933L4A6"/>
<feature type="transmembrane region" description="Helical" evidence="7">
    <location>
        <begin position="160"/>
        <end position="179"/>
    </location>
</feature>
<dbReference type="GO" id="GO:0008961">
    <property type="term" value="F:phosphatidylglycerol-prolipoprotein diacylglyceryl transferase activity"/>
    <property type="evidence" value="ECO:0007669"/>
    <property type="project" value="InterPro"/>
</dbReference>
<comment type="caution">
    <text evidence="8">The sequence shown here is derived from an EMBL/GenBank/DDBJ whole genome shotgun (WGS) entry which is preliminary data.</text>
</comment>
<evidence type="ECO:0000256" key="2">
    <source>
        <dbReference type="ARBA" id="ARBA00022475"/>
    </source>
</evidence>
<keyword evidence="6 7" id="KW-0472">Membrane</keyword>
<protein>
    <submittedName>
        <fullName evidence="8">Prolipoprotein diacylglyceryl transferase</fullName>
    </submittedName>
</protein>
<feature type="transmembrane region" description="Helical" evidence="7">
    <location>
        <begin position="185"/>
        <end position="206"/>
    </location>
</feature>
<evidence type="ECO:0000313" key="8">
    <source>
        <dbReference type="EMBL" id="MBI4923386.1"/>
    </source>
</evidence>
<reference evidence="8" key="1">
    <citation type="submission" date="2020-07" db="EMBL/GenBank/DDBJ databases">
        <title>Huge and variable diversity of episymbiotic CPR bacteria and DPANN archaea in groundwater ecosystems.</title>
        <authorList>
            <person name="He C.Y."/>
            <person name="Keren R."/>
            <person name="Whittaker M."/>
            <person name="Farag I.F."/>
            <person name="Doudna J."/>
            <person name="Cate J.H.D."/>
            <person name="Banfield J.F."/>
        </authorList>
    </citation>
    <scope>NUCLEOTIDE SEQUENCE</scope>
    <source>
        <strain evidence="8">NC_groundwater_1586_Pr3_B-0.1um_66_15</strain>
    </source>
</reference>
<accession>A0A933L4A6</accession>
<feature type="transmembrane region" description="Helical" evidence="7">
    <location>
        <begin position="86"/>
        <end position="114"/>
    </location>
</feature>
<keyword evidence="2" id="KW-1003">Cell membrane</keyword>
<dbReference type="Proteomes" id="UP000782610">
    <property type="component" value="Unassembled WGS sequence"/>
</dbReference>
<dbReference type="GO" id="GO:0005886">
    <property type="term" value="C:plasma membrane"/>
    <property type="evidence" value="ECO:0007669"/>
    <property type="project" value="InterPro"/>
</dbReference>
<evidence type="ECO:0000313" key="9">
    <source>
        <dbReference type="Proteomes" id="UP000782610"/>
    </source>
</evidence>
<evidence type="ECO:0000256" key="7">
    <source>
        <dbReference type="SAM" id="Phobius"/>
    </source>
</evidence>
<sequence>MAVFWLTTRRLVPAELLPANRVPYPGAYAIAAGAGALCGAMLFGTANALLSGERAIGFSMVGGIAGAIASIELFKHMAGVTGSTGIAFAAPFCATVAVGRWGCFFAGLADFTYGTPTDLPWGVDFGDGISRHPVQLYEAFSMTAMLVVLVERLIARDRFWLANGFYLAVGWYGLQRFVWEFFKPYATVIGPFNLFHIVCLGLLLYAGCMIGRTTVR</sequence>
<proteinExistence type="inferred from homology"/>
<evidence type="ECO:0000256" key="5">
    <source>
        <dbReference type="ARBA" id="ARBA00022989"/>
    </source>
</evidence>
<evidence type="ECO:0000256" key="3">
    <source>
        <dbReference type="ARBA" id="ARBA00022679"/>
    </source>
</evidence>
<organism evidence="8 9">
    <name type="scientific">Devosia nanyangense</name>
    <dbReference type="NCBI Taxonomy" id="1228055"/>
    <lineage>
        <taxon>Bacteria</taxon>
        <taxon>Pseudomonadati</taxon>
        <taxon>Pseudomonadota</taxon>
        <taxon>Alphaproteobacteria</taxon>
        <taxon>Hyphomicrobiales</taxon>
        <taxon>Devosiaceae</taxon>
        <taxon>Devosia</taxon>
    </lineage>
</organism>
<keyword evidence="4 7" id="KW-0812">Transmembrane</keyword>
<feature type="transmembrane region" description="Helical" evidence="7">
    <location>
        <begin position="55"/>
        <end position="74"/>
    </location>
</feature>
<dbReference type="InterPro" id="IPR001640">
    <property type="entry name" value="Lgt"/>
</dbReference>
<feature type="transmembrane region" description="Helical" evidence="7">
    <location>
        <begin position="134"/>
        <end position="153"/>
    </location>
</feature>
<keyword evidence="5 7" id="KW-1133">Transmembrane helix</keyword>
<comment type="similarity">
    <text evidence="1">Belongs to the Lgt family.</text>
</comment>
<keyword evidence="3 8" id="KW-0808">Transferase</keyword>
<evidence type="ECO:0000256" key="1">
    <source>
        <dbReference type="ARBA" id="ARBA00007150"/>
    </source>
</evidence>
<evidence type="ECO:0000256" key="6">
    <source>
        <dbReference type="ARBA" id="ARBA00023136"/>
    </source>
</evidence>
<dbReference type="PANTHER" id="PTHR30589:SF0">
    <property type="entry name" value="PHOSPHATIDYLGLYCEROL--PROLIPOPROTEIN DIACYLGLYCERYL TRANSFERASE"/>
    <property type="match status" value="1"/>
</dbReference>
<gene>
    <name evidence="8" type="ORF">HY834_16720</name>
</gene>
<feature type="transmembrane region" description="Helical" evidence="7">
    <location>
        <begin position="27"/>
        <end position="49"/>
    </location>
</feature>
<evidence type="ECO:0000256" key="4">
    <source>
        <dbReference type="ARBA" id="ARBA00022692"/>
    </source>
</evidence>
<dbReference type="GO" id="GO:0042158">
    <property type="term" value="P:lipoprotein biosynthetic process"/>
    <property type="evidence" value="ECO:0007669"/>
    <property type="project" value="InterPro"/>
</dbReference>
<dbReference type="EMBL" id="JACRAF010000054">
    <property type="protein sequence ID" value="MBI4923386.1"/>
    <property type="molecule type" value="Genomic_DNA"/>
</dbReference>
<name>A0A933L4A6_9HYPH</name>
<dbReference type="Pfam" id="PF01790">
    <property type="entry name" value="LGT"/>
    <property type="match status" value="1"/>
</dbReference>
<dbReference type="PANTHER" id="PTHR30589">
    <property type="entry name" value="PROLIPOPROTEIN DIACYLGLYCERYL TRANSFERASE"/>
    <property type="match status" value="1"/>
</dbReference>